<feature type="domain" description="Sin" evidence="3">
    <location>
        <begin position="63"/>
        <end position="101"/>
    </location>
</feature>
<dbReference type="InterPro" id="IPR010982">
    <property type="entry name" value="Lambda_DNA-bd_dom_sf"/>
</dbReference>
<organism evidence="4 5">
    <name type="scientific">Ammoniphilus oxalaticus</name>
    <dbReference type="NCBI Taxonomy" id="66863"/>
    <lineage>
        <taxon>Bacteria</taxon>
        <taxon>Bacillati</taxon>
        <taxon>Bacillota</taxon>
        <taxon>Bacilli</taxon>
        <taxon>Bacillales</taxon>
        <taxon>Paenibacillaceae</taxon>
        <taxon>Aneurinibacillus group</taxon>
        <taxon>Ammoniphilus</taxon>
    </lineage>
</organism>
<dbReference type="InterPro" id="IPR036281">
    <property type="entry name" value="SinR/SinI_dimer_dom_sf"/>
</dbReference>
<evidence type="ECO:0000259" key="3">
    <source>
        <dbReference type="PROSITE" id="PS51500"/>
    </source>
</evidence>
<proteinExistence type="predicted"/>
<dbReference type="SUPFAM" id="SSF47413">
    <property type="entry name" value="lambda repressor-like DNA-binding domains"/>
    <property type="match status" value="1"/>
</dbReference>
<dbReference type="PANTHER" id="PTHR46797">
    <property type="entry name" value="HTH-TYPE TRANSCRIPTIONAL REGULATOR"/>
    <property type="match status" value="1"/>
</dbReference>
<dbReference type="AlphaFoldDB" id="A0A419SHA0"/>
<dbReference type="InterPro" id="IPR050807">
    <property type="entry name" value="TransReg_Diox_bact_type"/>
</dbReference>
<sequence length="112" mass="13278">MIGQRIKRLREERGYSITELASLAEVSKSYLSYIERNLQNNPSLQFLTKVAVPLETTLEFLLEDTAKEEDKLDEEWKQLIQNGIEEGMSKEDFQAFKDFIRFKKWKNNEQDN</sequence>
<evidence type="ECO:0000259" key="2">
    <source>
        <dbReference type="PROSITE" id="PS50943"/>
    </source>
</evidence>
<dbReference type="GO" id="GO:0005829">
    <property type="term" value="C:cytosol"/>
    <property type="evidence" value="ECO:0007669"/>
    <property type="project" value="TreeGrafter"/>
</dbReference>
<evidence type="ECO:0000256" key="1">
    <source>
        <dbReference type="ARBA" id="ARBA00023125"/>
    </source>
</evidence>
<comment type="caution">
    <text evidence="4">The sequence shown here is derived from an EMBL/GenBank/DDBJ whole genome shotgun (WGS) entry which is preliminary data.</text>
</comment>
<dbReference type="SMART" id="SM00530">
    <property type="entry name" value="HTH_XRE"/>
    <property type="match status" value="1"/>
</dbReference>
<gene>
    <name evidence="4" type="ORF">BEP19_13145</name>
</gene>
<evidence type="ECO:0000313" key="4">
    <source>
        <dbReference type="EMBL" id="RKD23158.1"/>
    </source>
</evidence>
<dbReference type="Proteomes" id="UP000284219">
    <property type="component" value="Unassembled WGS sequence"/>
</dbReference>
<dbReference type="PROSITE" id="PS51500">
    <property type="entry name" value="SIN"/>
    <property type="match status" value="1"/>
</dbReference>
<dbReference type="CDD" id="cd00093">
    <property type="entry name" value="HTH_XRE"/>
    <property type="match status" value="1"/>
</dbReference>
<keyword evidence="1" id="KW-0238">DNA-binding</keyword>
<dbReference type="InterPro" id="IPR010981">
    <property type="entry name" value="SinR/SinI_dimer_dom"/>
</dbReference>
<dbReference type="PANTHER" id="PTHR46797:SF13">
    <property type="entry name" value="HTH-TYPE TRANSCRIPTIONAL REGULATOR SINR"/>
    <property type="match status" value="1"/>
</dbReference>
<evidence type="ECO:0000313" key="5">
    <source>
        <dbReference type="Proteomes" id="UP000284219"/>
    </source>
</evidence>
<feature type="domain" description="HTH cro/C1-type" evidence="2">
    <location>
        <begin position="6"/>
        <end position="61"/>
    </location>
</feature>
<dbReference type="PROSITE" id="PS50943">
    <property type="entry name" value="HTH_CROC1"/>
    <property type="match status" value="1"/>
</dbReference>
<keyword evidence="5" id="KW-1185">Reference proteome</keyword>
<accession>A0A419SHA0</accession>
<protein>
    <submittedName>
        <fullName evidence="4">Transcriptional regulator</fullName>
    </submittedName>
</protein>
<dbReference type="GO" id="GO:0046983">
    <property type="term" value="F:protein dimerization activity"/>
    <property type="evidence" value="ECO:0007669"/>
    <property type="project" value="InterPro"/>
</dbReference>
<name>A0A419SHA0_9BACL</name>
<dbReference type="RefSeq" id="WP_120190648.1">
    <property type="nucleotide sequence ID" value="NZ_MCHY01000009.1"/>
</dbReference>
<dbReference type="EMBL" id="MCHY01000009">
    <property type="protein sequence ID" value="RKD23158.1"/>
    <property type="molecule type" value="Genomic_DNA"/>
</dbReference>
<dbReference type="GO" id="GO:0003700">
    <property type="term" value="F:DNA-binding transcription factor activity"/>
    <property type="evidence" value="ECO:0007669"/>
    <property type="project" value="TreeGrafter"/>
</dbReference>
<dbReference type="Pfam" id="PF01381">
    <property type="entry name" value="HTH_3"/>
    <property type="match status" value="1"/>
</dbReference>
<dbReference type="SUPFAM" id="SSF47406">
    <property type="entry name" value="SinR repressor dimerisation domain-like"/>
    <property type="match status" value="1"/>
</dbReference>
<dbReference type="OrthoDB" id="8115576at2"/>
<dbReference type="Gene3D" id="1.10.260.40">
    <property type="entry name" value="lambda repressor-like DNA-binding domains"/>
    <property type="match status" value="1"/>
</dbReference>
<dbReference type="GO" id="GO:0003677">
    <property type="term" value="F:DNA binding"/>
    <property type="evidence" value="ECO:0007669"/>
    <property type="project" value="UniProtKB-KW"/>
</dbReference>
<dbReference type="InterPro" id="IPR001387">
    <property type="entry name" value="Cro/C1-type_HTH"/>
</dbReference>
<reference evidence="4 5" key="1">
    <citation type="submission" date="2016-08" db="EMBL/GenBank/DDBJ databases">
        <title>Novel Firmicute Genomes.</title>
        <authorList>
            <person name="Poppleton D.I."/>
            <person name="Gribaldo S."/>
        </authorList>
    </citation>
    <scope>NUCLEOTIDE SEQUENCE [LARGE SCALE GENOMIC DNA]</scope>
    <source>
        <strain evidence="4 5">RAOx-1</strain>
    </source>
</reference>